<proteinExistence type="predicted"/>
<feature type="compositionally biased region" description="Polar residues" evidence="1">
    <location>
        <begin position="149"/>
        <end position="167"/>
    </location>
</feature>
<reference evidence="2 3" key="1">
    <citation type="submission" date="2008-07" db="EMBL/GenBank/DDBJ databases">
        <authorList>
            <person name="El-Sayed N."/>
            <person name="Caler E."/>
            <person name="Inman J."/>
            <person name="Amedeo P."/>
            <person name="Hass B."/>
            <person name="Wortman J."/>
        </authorList>
    </citation>
    <scope>NUCLEOTIDE SEQUENCE [LARGE SCALE GENOMIC DNA]</scope>
    <source>
        <strain evidence="3">ATCC 50983 / TXsc</strain>
    </source>
</reference>
<evidence type="ECO:0000256" key="1">
    <source>
        <dbReference type="SAM" id="MobiDB-lite"/>
    </source>
</evidence>
<dbReference type="GeneID" id="9044636"/>
<evidence type="ECO:0000313" key="2">
    <source>
        <dbReference type="EMBL" id="EEQ99134.1"/>
    </source>
</evidence>
<dbReference type="SUPFAM" id="SSF47391">
    <property type="entry name" value="Dimerization-anchoring domain of cAMP-dependent PK regulatory subunit"/>
    <property type="match status" value="1"/>
</dbReference>
<dbReference type="RefSeq" id="XP_002766417.1">
    <property type="nucleotide sequence ID" value="XM_002766371.1"/>
</dbReference>
<feature type="region of interest" description="Disordered" evidence="1">
    <location>
        <begin position="72"/>
        <end position="97"/>
    </location>
</feature>
<keyword evidence="3" id="KW-1185">Reference proteome</keyword>
<sequence>MFSTPINDEEEAHQVFKIQEYFYEHDLENLLTELMVELGSRMPEDPTLFMCTYIREWFNCVGSTTIKRHAARRASTGSLSCTPERTKGGQKASSPNLSSLAHDLSNAALKNMVMARVTMQLEKEPSSINSFVMEWMEEHPTKVPRRPSLAQSNAASARSRVSTEDGNSSMKGYLFTNLLCAQRRFSIFH</sequence>
<dbReference type="AlphaFoldDB" id="C5LVV8"/>
<protein>
    <submittedName>
        <fullName evidence="2">Uncharacterized protein</fullName>
    </submittedName>
</protein>
<organism evidence="3">
    <name type="scientific">Perkinsus marinus (strain ATCC 50983 / TXsc)</name>
    <dbReference type="NCBI Taxonomy" id="423536"/>
    <lineage>
        <taxon>Eukaryota</taxon>
        <taxon>Sar</taxon>
        <taxon>Alveolata</taxon>
        <taxon>Perkinsozoa</taxon>
        <taxon>Perkinsea</taxon>
        <taxon>Perkinsida</taxon>
        <taxon>Perkinsidae</taxon>
        <taxon>Perkinsus</taxon>
    </lineage>
</organism>
<evidence type="ECO:0000313" key="3">
    <source>
        <dbReference type="Proteomes" id="UP000007800"/>
    </source>
</evidence>
<dbReference type="Proteomes" id="UP000007800">
    <property type="component" value="Unassembled WGS sequence"/>
</dbReference>
<feature type="region of interest" description="Disordered" evidence="1">
    <location>
        <begin position="142"/>
        <end position="167"/>
    </location>
</feature>
<dbReference type="InParanoid" id="C5LVV8"/>
<dbReference type="EMBL" id="GG686014">
    <property type="protein sequence ID" value="EEQ99134.1"/>
    <property type="molecule type" value="Genomic_DNA"/>
</dbReference>
<gene>
    <name evidence="2" type="ORF">Pmar_PMAR025805</name>
</gene>
<name>C5LVV8_PERM5</name>
<accession>C5LVV8</accession>